<keyword evidence="3" id="KW-1185">Reference proteome</keyword>
<sequence length="71" mass="7586">MQQSSLPEGENAEQVFTTASASALRRASSETKLPEASCLLFSALHSPNGLSTHNKDYAQSTQLHNAKARIG</sequence>
<reference evidence="2 3" key="1">
    <citation type="journal article" date="2012" name="Genome Biol.">
        <title>Sequencing three crocodilian genomes to illuminate the evolution of archosaurs and amniotes.</title>
        <authorList>
            <person name="St John J.A."/>
            <person name="Braun E.L."/>
            <person name="Isberg S.R."/>
            <person name="Miles L.G."/>
            <person name="Chong A.Y."/>
            <person name="Gongora J."/>
            <person name="Dalzell P."/>
            <person name="Moran C."/>
            <person name="Bed'hom B."/>
            <person name="Abzhanov A."/>
            <person name="Burgess S.C."/>
            <person name="Cooksey A.M."/>
            <person name="Castoe T.A."/>
            <person name="Crawford N.G."/>
            <person name="Densmore L.D."/>
            <person name="Drew J.C."/>
            <person name="Edwards S.V."/>
            <person name="Faircloth B.C."/>
            <person name="Fujita M.K."/>
            <person name="Greenwold M.J."/>
            <person name="Hoffmann F.G."/>
            <person name="Howard J.M."/>
            <person name="Iguchi T."/>
            <person name="Janes D.E."/>
            <person name="Khan S.Y."/>
            <person name="Kohno S."/>
            <person name="de Koning A.J."/>
            <person name="Lance S.L."/>
            <person name="McCarthy F.M."/>
            <person name="McCormack J.E."/>
            <person name="Merchant M.E."/>
            <person name="Peterson D.G."/>
            <person name="Pollock D.D."/>
            <person name="Pourmand N."/>
            <person name="Raney B.J."/>
            <person name="Roessler K.A."/>
            <person name="Sanford J.R."/>
            <person name="Sawyer R.H."/>
            <person name="Schmidt C.J."/>
            <person name="Triplett E.W."/>
            <person name="Tuberville T.D."/>
            <person name="Venegas-Anaya M."/>
            <person name="Howard J.T."/>
            <person name="Jarvis E.D."/>
            <person name="Guillette L.J.Jr."/>
            <person name="Glenn T.C."/>
            <person name="Green R.E."/>
            <person name="Ray D.A."/>
        </authorList>
    </citation>
    <scope>NUCLEOTIDE SEQUENCE [LARGE SCALE GENOMIC DNA]</scope>
    <source>
        <strain evidence="2">KSC_2009_1</strain>
    </source>
</reference>
<dbReference type="Proteomes" id="UP000050525">
    <property type="component" value="Unassembled WGS sequence"/>
</dbReference>
<comment type="caution">
    <text evidence="2">The sequence shown here is derived from an EMBL/GenBank/DDBJ whole genome shotgun (WGS) entry which is preliminary data.</text>
</comment>
<feature type="compositionally biased region" description="Polar residues" evidence="1">
    <location>
        <begin position="52"/>
        <end position="64"/>
    </location>
</feature>
<dbReference type="AlphaFoldDB" id="A0A151MDP3"/>
<evidence type="ECO:0000256" key="1">
    <source>
        <dbReference type="SAM" id="MobiDB-lite"/>
    </source>
</evidence>
<name>A0A151MDP3_ALLMI</name>
<accession>A0A151MDP3</accession>
<feature type="region of interest" description="Disordered" evidence="1">
    <location>
        <begin position="52"/>
        <end position="71"/>
    </location>
</feature>
<organism evidence="2 3">
    <name type="scientific">Alligator mississippiensis</name>
    <name type="common">American alligator</name>
    <dbReference type="NCBI Taxonomy" id="8496"/>
    <lineage>
        <taxon>Eukaryota</taxon>
        <taxon>Metazoa</taxon>
        <taxon>Chordata</taxon>
        <taxon>Craniata</taxon>
        <taxon>Vertebrata</taxon>
        <taxon>Euteleostomi</taxon>
        <taxon>Archelosauria</taxon>
        <taxon>Archosauria</taxon>
        <taxon>Crocodylia</taxon>
        <taxon>Alligatoridae</taxon>
        <taxon>Alligatorinae</taxon>
        <taxon>Alligator</taxon>
    </lineage>
</organism>
<gene>
    <name evidence="2" type="ORF">Y1Q_0003160</name>
</gene>
<proteinExistence type="predicted"/>
<evidence type="ECO:0000313" key="2">
    <source>
        <dbReference type="EMBL" id="KYO22644.1"/>
    </source>
</evidence>
<dbReference type="EMBL" id="AKHW03006231">
    <property type="protein sequence ID" value="KYO22644.1"/>
    <property type="molecule type" value="Genomic_DNA"/>
</dbReference>
<protein>
    <submittedName>
        <fullName evidence="2">Uncharacterized protein</fullName>
    </submittedName>
</protein>
<evidence type="ECO:0000313" key="3">
    <source>
        <dbReference type="Proteomes" id="UP000050525"/>
    </source>
</evidence>